<sequence>REIDPACVAAPDLSTVRVVLQLEHPREIPRELRVYYRDGSASVVPVEIVGVWECSQIDFPHLTNTVPTLFLKKHCAK</sequence>
<organism evidence="1 2">
    <name type="scientific">Aegilops tauschii subsp. strangulata</name>
    <name type="common">Goatgrass</name>
    <dbReference type="NCBI Taxonomy" id="200361"/>
    <lineage>
        <taxon>Eukaryota</taxon>
        <taxon>Viridiplantae</taxon>
        <taxon>Streptophyta</taxon>
        <taxon>Embryophyta</taxon>
        <taxon>Tracheophyta</taxon>
        <taxon>Spermatophyta</taxon>
        <taxon>Magnoliopsida</taxon>
        <taxon>Liliopsida</taxon>
        <taxon>Poales</taxon>
        <taxon>Poaceae</taxon>
        <taxon>BOP clade</taxon>
        <taxon>Pooideae</taxon>
        <taxon>Triticodae</taxon>
        <taxon>Triticeae</taxon>
        <taxon>Triticinae</taxon>
        <taxon>Aegilops</taxon>
    </lineage>
</organism>
<dbReference type="Gramene" id="AET5Gv21030100.1">
    <property type="protein sequence ID" value="AET5Gv21030100.1"/>
    <property type="gene ID" value="AET5Gv21030100"/>
</dbReference>
<evidence type="ECO:0000313" key="1">
    <source>
        <dbReference type="EnsemblPlants" id="AET5Gv21030100.1"/>
    </source>
</evidence>
<name>A0A453M3R9_AEGTS</name>
<dbReference type="Proteomes" id="UP000015105">
    <property type="component" value="Chromosome 5D"/>
</dbReference>
<reference evidence="2" key="1">
    <citation type="journal article" date="2014" name="Science">
        <title>Ancient hybridizations among the ancestral genomes of bread wheat.</title>
        <authorList>
            <consortium name="International Wheat Genome Sequencing Consortium,"/>
            <person name="Marcussen T."/>
            <person name="Sandve S.R."/>
            <person name="Heier L."/>
            <person name="Spannagl M."/>
            <person name="Pfeifer M."/>
            <person name="Jakobsen K.S."/>
            <person name="Wulff B.B."/>
            <person name="Steuernagel B."/>
            <person name="Mayer K.F."/>
            <person name="Olsen O.A."/>
        </authorList>
    </citation>
    <scope>NUCLEOTIDE SEQUENCE [LARGE SCALE GENOMIC DNA]</scope>
    <source>
        <strain evidence="2">cv. AL8/78</strain>
    </source>
</reference>
<proteinExistence type="predicted"/>
<evidence type="ECO:0000313" key="2">
    <source>
        <dbReference type="Proteomes" id="UP000015105"/>
    </source>
</evidence>
<accession>A0A453M3R9</accession>
<reference evidence="1" key="5">
    <citation type="journal article" date="2021" name="G3 (Bethesda)">
        <title>Aegilops tauschii genome assembly Aet v5.0 features greater sequence contiguity and improved annotation.</title>
        <authorList>
            <person name="Wang L."/>
            <person name="Zhu T."/>
            <person name="Rodriguez J.C."/>
            <person name="Deal K.R."/>
            <person name="Dubcovsky J."/>
            <person name="McGuire P.E."/>
            <person name="Lux T."/>
            <person name="Spannagl M."/>
            <person name="Mayer K.F.X."/>
            <person name="Baldrich P."/>
            <person name="Meyers B.C."/>
            <person name="Huo N."/>
            <person name="Gu Y.Q."/>
            <person name="Zhou H."/>
            <person name="Devos K.M."/>
            <person name="Bennetzen J.L."/>
            <person name="Unver T."/>
            <person name="Budak H."/>
            <person name="Gulick P.J."/>
            <person name="Galiba G."/>
            <person name="Kalapos B."/>
            <person name="Nelson D.R."/>
            <person name="Li P."/>
            <person name="You F.M."/>
            <person name="Luo M.C."/>
            <person name="Dvorak J."/>
        </authorList>
    </citation>
    <scope>NUCLEOTIDE SEQUENCE [LARGE SCALE GENOMIC DNA]</scope>
    <source>
        <strain evidence="1">cv. AL8/78</strain>
    </source>
</reference>
<protein>
    <submittedName>
        <fullName evidence="1">Uncharacterized protein</fullName>
    </submittedName>
</protein>
<dbReference type="PANTHER" id="PTHR34303:SF6">
    <property type="entry name" value="OS01G0890400 PROTEIN"/>
    <property type="match status" value="1"/>
</dbReference>
<reference evidence="1" key="4">
    <citation type="submission" date="2019-03" db="UniProtKB">
        <authorList>
            <consortium name="EnsemblPlants"/>
        </authorList>
    </citation>
    <scope>IDENTIFICATION</scope>
</reference>
<reference evidence="2" key="2">
    <citation type="journal article" date="2017" name="Nat. Plants">
        <title>The Aegilops tauschii genome reveals multiple impacts of transposons.</title>
        <authorList>
            <person name="Zhao G."/>
            <person name="Zou C."/>
            <person name="Li K."/>
            <person name="Wang K."/>
            <person name="Li T."/>
            <person name="Gao L."/>
            <person name="Zhang X."/>
            <person name="Wang H."/>
            <person name="Yang Z."/>
            <person name="Liu X."/>
            <person name="Jiang W."/>
            <person name="Mao L."/>
            <person name="Kong X."/>
            <person name="Jiao Y."/>
            <person name="Jia J."/>
        </authorList>
    </citation>
    <scope>NUCLEOTIDE SEQUENCE [LARGE SCALE GENOMIC DNA]</scope>
    <source>
        <strain evidence="2">cv. AL8/78</strain>
    </source>
</reference>
<reference evidence="1" key="3">
    <citation type="journal article" date="2017" name="Nature">
        <title>Genome sequence of the progenitor of the wheat D genome Aegilops tauschii.</title>
        <authorList>
            <person name="Luo M.C."/>
            <person name="Gu Y.Q."/>
            <person name="Puiu D."/>
            <person name="Wang H."/>
            <person name="Twardziok S.O."/>
            <person name="Deal K.R."/>
            <person name="Huo N."/>
            <person name="Zhu T."/>
            <person name="Wang L."/>
            <person name="Wang Y."/>
            <person name="McGuire P.E."/>
            <person name="Liu S."/>
            <person name="Long H."/>
            <person name="Ramasamy R.K."/>
            <person name="Rodriguez J.C."/>
            <person name="Van S.L."/>
            <person name="Yuan L."/>
            <person name="Wang Z."/>
            <person name="Xia Z."/>
            <person name="Xiao L."/>
            <person name="Anderson O.D."/>
            <person name="Ouyang S."/>
            <person name="Liang Y."/>
            <person name="Zimin A.V."/>
            <person name="Pertea G."/>
            <person name="Qi P."/>
            <person name="Bennetzen J.L."/>
            <person name="Dai X."/>
            <person name="Dawson M.W."/>
            <person name="Muller H.G."/>
            <person name="Kugler K."/>
            <person name="Rivarola-Duarte L."/>
            <person name="Spannagl M."/>
            <person name="Mayer K.F.X."/>
            <person name="Lu F.H."/>
            <person name="Bevan M.W."/>
            <person name="Leroy P."/>
            <person name="Li P."/>
            <person name="You F.M."/>
            <person name="Sun Q."/>
            <person name="Liu Z."/>
            <person name="Lyons E."/>
            <person name="Wicker T."/>
            <person name="Salzberg S.L."/>
            <person name="Devos K.M."/>
            <person name="Dvorak J."/>
        </authorList>
    </citation>
    <scope>NUCLEOTIDE SEQUENCE [LARGE SCALE GENOMIC DNA]</scope>
    <source>
        <strain evidence="1">cv. AL8/78</strain>
    </source>
</reference>
<dbReference type="EnsemblPlants" id="AET5Gv21030100.1">
    <property type="protein sequence ID" value="AET5Gv21030100.1"/>
    <property type="gene ID" value="AET5Gv21030100"/>
</dbReference>
<dbReference type="PANTHER" id="PTHR34303">
    <property type="entry name" value="OS01G0890400 PROTEIN-RELATED"/>
    <property type="match status" value="1"/>
</dbReference>
<dbReference type="AlphaFoldDB" id="A0A453M3R9"/>
<keyword evidence="2" id="KW-1185">Reference proteome</keyword>